<dbReference type="PROSITE" id="PS50198">
    <property type="entry name" value="PPIC_PPIASE_2"/>
    <property type="match status" value="2"/>
</dbReference>
<dbReference type="AlphaFoldDB" id="A0A2M8P0T3"/>
<dbReference type="Proteomes" id="UP000228921">
    <property type="component" value="Unassembled WGS sequence"/>
</dbReference>
<protein>
    <recommendedName>
        <fullName evidence="4">PpiC domain-containing protein</fullName>
    </recommendedName>
</protein>
<feature type="domain" description="PpiC" evidence="4">
    <location>
        <begin position="242"/>
        <end position="327"/>
    </location>
</feature>
<evidence type="ECO:0000256" key="2">
    <source>
        <dbReference type="SAM" id="MobiDB-lite"/>
    </source>
</evidence>
<evidence type="ECO:0000313" key="6">
    <source>
        <dbReference type="Proteomes" id="UP000228921"/>
    </source>
</evidence>
<dbReference type="GO" id="GO:0003755">
    <property type="term" value="F:peptidyl-prolyl cis-trans isomerase activity"/>
    <property type="evidence" value="ECO:0007669"/>
    <property type="project" value="UniProtKB-KW"/>
</dbReference>
<organism evidence="5 6">
    <name type="scientific">Candidatus Thermofonsia Clade 1 bacterium</name>
    <dbReference type="NCBI Taxonomy" id="2364210"/>
    <lineage>
        <taxon>Bacteria</taxon>
        <taxon>Bacillati</taxon>
        <taxon>Chloroflexota</taxon>
        <taxon>Candidatus Thermofontia</taxon>
        <taxon>Candidatus Thermofonsia Clade 1</taxon>
    </lineage>
</organism>
<comment type="caution">
    <text evidence="5">The sequence shown here is derived from an EMBL/GenBank/DDBJ whole genome shotgun (WGS) entry which is preliminary data.</text>
</comment>
<evidence type="ECO:0000256" key="3">
    <source>
        <dbReference type="SAM" id="SignalP"/>
    </source>
</evidence>
<name>A0A2M8P0T3_9CHLR</name>
<dbReference type="Pfam" id="PF00639">
    <property type="entry name" value="Rotamase"/>
    <property type="match status" value="2"/>
</dbReference>
<dbReference type="InterPro" id="IPR050245">
    <property type="entry name" value="PrsA_foldase"/>
</dbReference>
<keyword evidence="3" id="KW-0732">Signal</keyword>
<evidence type="ECO:0000256" key="1">
    <source>
        <dbReference type="PROSITE-ProRule" id="PRU00278"/>
    </source>
</evidence>
<gene>
    <name evidence="5" type="ORF">CUN51_04635</name>
</gene>
<feature type="region of interest" description="Disordered" evidence="2">
    <location>
        <begin position="31"/>
        <end position="66"/>
    </location>
</feature>
<evidence type="ECO:0000313" key="5">
    <source>
        <dbReference type="EMBL" id="PJF31161.1"/>
    </source>
</evidence>
<feature type="signal peptide" evidence="3">
    <location>
        <begin position="1"/>
        <end position="23"/>
    </location>
</feature>
<feature type="chain" id="PRO_5014650361" description="PpiC domain-containing protein" evidence="3">
    <location>
        <begin position="24"/>
        <end position="505"/>
    </location>
</feature>
<feature type="domain" description="PpiC" evidence="4">
    <location>
        <begin position="328"/>
        <end position="432"/>
    </location>
</feature>
<reference evidence="5 6" key="1">
    <citation type="submission" date="2017-11" db="EMBL/GenBank/DDBJ databases">
        <title>Evolution of Phototrophy in the Chloroflexi Phylum Driven by Horizontal Gene Transfer.</title>
        <authorList>
            <person name="Ward L.M."/>
            <person name="Hemp J."/>
            <person name="Shih P.M."/>
            <person name="Mcglynn S.E."/>
            <person name="Fischer W."/>
        </authorList>
    </citation>
    <scope>NUCLEOTIDE SEQUENCE [LARGE SCALE GENOMIC DNA]</scope>
    <source>
        <strain evidence="5">CP2_2F</strain>
    </source>
</reference>
<dbReference type="SUPFAM" id="SSF54534">
    <property type="entry name" value="FKBP-like"/>
    <property type="match status" value="2"/>
</dbReference>
<sequence length="505" mass="54663">MRPLLTICLAAAALLLSGCGVPVTPEVIQDTRSEQTMTARARPSATPTGPTRTPTPTSTPYIRPTDPATLDLDQPIARIGDQTLTLGQFRARVRYERFAALDEARRIVEIVGLESIAFTRAGENLAADRIAAIFNTLANSANFGYQVYDIMLREAVIRAEFAARRLEIPQADLDGYWIRRFNLQVAPDPRAAMQEELPRHLEQAVRYSGMSEQEILAVAEAFVMATILQPIIGREGAGQPSVLTFRVKRLIAPTEAEAEAAKALIEAGEPFRAVACRYSLDPAVRGNGGALGFRSRATLPRGLPQPAAILAAESGSVTDPQQSPLGWHIFKVGEKRRDADGELLADVAMIVVASQALAEELAARARNGEDFAALACQYSLDSASAGNGGDYGWLDSSALPPEWARLLATSTENGLYGVVRTAAGYELLLVEERRFNVPSPQEVERAVEAAFRDWQARRLALDLTTLSDAWQSAIPTDPLPRQVAPFLSEEAFGLPTPLPTAVPTP</sequence>
<dbReference type="Gene3D" id="3.10.50.40">
    <property type="match status" value="2"/>
</dbReference>
<dbReference type="PANTHER" id="PTHR47245">
    <property type="entry name" value="PEPTIDYLPROLYL ISOMERASE"/>
    <property type="match status" value="1"/>
</dbReference>
<evidence type="ECO:0000259" key="4">
    <source>
        <dbReference type="PROSITE" id="PS50198"/>
    </source>
</evidence>
<keyword evidence="1" id="KW-0697">Rotamase</keyword>
<keyword evidence="1" id="KW-0413">Isomerase</keyword>
<proteinExistence type="predicted"/>
<accession>A0A2M8P0T3</accession>
<dbReference type="PANTHER" id="PTHR47245:SF2">
    <property type="entry name" value="PEPTIDYL-PROLYL CIS-TRANS ISOMERASE HP_0175-RELATED"/>
    <property type="match status" value="1"/>
</dbReference>
<dbReference type="InterPro" id="IPR046357">
    <property type="entry name" value="PPIase_dom_sf"/>
</dbReference>
<dbReference type="PROSITE" id="PS51257">
    <property type="entry name" value="PROKAR_LIPOPROTEIN"/>
    <property type="match status" value="1"/>
</dbReference>
<feature type="compositionally biased region" description="Low complexity" evidence="2">
    <location>
        <begin position="36"/>
        <end position="65"/>
    </location>
</feature>
<dbReference type="EMBL" id="PGTK01000004">
    <property type="protein sequence ID" value="PJF31161.1"/>
    <property type="molecule type" value="Genomic_DNA"/>
</dbReference>
<dbReference type="InterPro" id="IPR000297">
    <property type="entry name" value="PPIase_PpiC"/>
</dbReference>